<feature type="region of interest" description="Disordered" evidence="1">
    <location>
        <begin position="1"/>
        <end position="35"/>
    </location>
</feature>
<organism evidence="2 3">
    <name type="scientific">Physocladia obscura</name>
    <dbReference type="NCBI Taxonomy" id="109957"/>
    <lineage>
        <taxon>Eukaryota</taxon>
        <taxon>Fungi</taxon>
        <taxon>Fungi incertae sedis</taxon>
        <taxon>Chytridiomycota</taxon>
        <taxon>Chytridiomycota incertae sedis</taxon>
        <taxon>Chytridiomycetes</taxon>
        <taxon>Chytridiales</taxon>
        <taxon>Chytriomycetaceae</taxon>
        <taxon>Physocladia</taxon>
    </lineage>
</organism>
<dbReference type="Proteomes" id="UP001211907">
    <property type="component" value="Unassembled WGS sequence"/>
</dbReference>
<protein>
    <submittedName>
        <fullName evidence="2">Uncharacterized protein</fullName>
    </submittedName>
</protein>
<proteinExistence type="predicted"/>
<accession>A0AAD5TB54</accession>
<keyword evidence="3" id="KW-1185">Reference proteome</keyword>
<comment type="caution">
    <text evidence="2">The sequence shown here is derived from an EMBL/GenBank/DDBJ whole genome shotgun (WGS) entry which is preliminary data.</text>
</comment>
<sequence length="264" mass="29581">MSAPTIASAADQSAPKQTTATPPIAQKNNLTDQALPKKDLDEIEAEIGSSILQKYREGDSIANFTRSLEASFDFSLAIGKDIITHISDKAQGSQTNYSTNAISDMYLLHRTRYHLGKESLRDQIIWIAFIIKNIFDNIRSSPSLLEKQVNSDNSTRNIFRVAILASDILPETCEFDTKVLIDALLSATIVDNKTAQLDDTPIKSAQHQVPLLTPKQVVVMGRRDNLASWAKKHSKYTGINIIWDWEKDDKVIFQRSNLKETCIF</sequence>
<dbReference type="AlphaFoldDB" id="A0AAD5TB54"/>
<reference evidence="2" key="1">
    <citation type="submission" date="2020-05" db="EMBL/GenBank/DDBJ databases">
        <title>Phylogenomic resolution of chytrid fungi.</title>
        <authorList>
            <person name="Stajich J.E."/>
            <person name="Amses K."/>
            <person name="Simmons R."/>
            <person name="Seto K."/>
            <person name="Myers J."/>
            <person name="Bonds A."/>
            <person name="Quandt C.A."/>
            <person name="Barry K."/>
            <person name="Liu P."/>
            <person name="Grigoriev I."/>
            <person name="Longcore J.E."/>
            <person name="James T.Y."/>
        </authorList>
    </citation>
    <scope>NUCLEOTIDE SEQUENCE</scope>
    <source>
        <strain evidence="2">JEL0513</strain>
    </source>
</reference>
<gene>
    <name evidence="2" type="ORF">HK100_006235</name>
</gene>
<dbReference type="EMBL" id="JADGJH010000029">
    <property type="protein sequence ID" value="KAJ3141480.1"/>
    <property type="molecule type" value="Genomic_DNA"/>
</dbReference>
<feature type="compositionally biased region" description="Polar residues" evidence="1">
    <location>
        <begin position="10"/>
        <end position="32"/>
    </location>
</feature>
<name>A0AAD5TB54_9FUNG</name>
<evidence type="ECO:0000256" key="1">
    <source>
        <dbReference type="SAM" id="MobiDB-lite"/>
    </source>
</evidence>
<evidence type="ECO:0000313" key="2">
    <source>
        <dbReference type="EMBL" id="KAJ3141480.1"/>
    </source>
</evidence>
<evidence type="ECO:0000313" key="3">
    <source>
        <dbReference type="Proteomes" id="UP001211907"/>
    </source>
</evidence>